<keyword evidence="1" id="KW-0472">Membrane</keyword>
<keyword evidence="3" id="KW-0012">Acyltransferase</keyword>
<evidence type="ECO:0000313" key="3">
    <source>
        <dbReference type="EMBL" id="KWV57216.1"/>
    </source>
</evidence>
<dbReference type="OrthoDB" id="9767863at2"/>
<feature type="transmembrane region" description="Helical" evidence="1">
    <location>
        <begin position="161"/>
        <end position="191"/>
    </location>
</feature>
<evidence type="ECO:0000313" key="4">
    <source>
        <dbReference type="Proteomes" id="UP000068164"/>
    </source>
</evidence>
<feature type="transmembrane region" description="Helical" evidence="1">
    <location>
        <begin position="312"/>
        <end position="334"/>
    </location>
</feature>
<feature type="transmembrane region" description="Helical" evidence="1">
    <location>
        <begin position="51"/>
        <end position="73"/>
    </location>
</feature>
<evidence type="ECO:0000259" key="2">
    <source>
        <dbReference type="Pfam" id="PF01757"/>
    </source>
</evidence>
<name>A0A120FPM8_9HYPH</name>
<keyword evidence="3" id="KW-0808">Transferase</keyword>
<organism evidence="3 4">
    <name type="scientific">Rhizobium altiplani</name>
    <dbReference type="NCBI Taxonomy" id="1864509"/>
    <lineage>
        <taxon>Bacteria</taxon>
        <taxon>Pseudomonadati</taxon>
        <taxon>Pseudomonadota</taxon>
        <taxon>Alphaproteobacteria</taxon>
        <taxon>Hyphomicrobiales</taxon>
        <taxon>Rhizobiaceae</taxon>
        <taxon>Rhizobium/Agrobacterium group</taxon>
        <taxon>Rhizobium</taxon>
    </lineage>
</organism>
<feature type="transmembrane region" description="Helical" evidence="1">
    <location>
        <begin position="211"/>
        <end position="229"/>
    </location>
</feature>
<dbReference type="InterPro" id="IPR002656">
    <property type="entry name" value="Acyl_transf_3_dom"/>
</dbReference>
<dbReference type="AlphaFoldDB" id="A0A120FPM8"/>
<dbReference type="GO" id="GO:0016747">
    <property type="term" value="F:acyltransferase activity, transferring groups other than amino-acyl groups"/>
    <property type="evidence" value="ECO:0007669"/>
    <property type="project" value="InterPro"/>
</dbReference>
<sequence>MSIEERFANGYTSGFDYLRVVLAVAVLCIHSFAVSYGKAGEVFLFQPPLRGLITFVLPAFFALSGFLVSASLLRTRNVARFLGLRALRLVPALAVEVTLCALLLGPVFTTLPLASYVSDPQFSTYFLNIVGHIQYLLPGLFRDNPYYQAVNVSLWTIPYELECYVALTVLAVIGFAFRPVVLIGVVVIAQLAVIGRDLMRGATDLPMDGALPGRILLLSFLAGVVLFVCREHIKVTPPRAIAAAVVSFVMLNLPYAPYFAAFPIAYATVAIGLTRPPKHPFIASGDYSYGLYLYAFPVQQTVAHLLPQHREWYLNIALALPVTILLAVFSWHAVEKHALKLKGLIAGKTGIARQAKPAMVSGARVSVAGDGR</sequence>
<feature type="transmembrane region" description="Helical" evidence="1">
    <location>
        <begin position="93"/>
        <end position="116"/>
    </location>
</feature>
<feature type="domain" description="Acyltransferase 3" evidence="2">
    <location>
        <begin position="14"/>
        <end position="329"/>
    </location>
</feature>
<dbReference type="PANTHER" id="PTHR23028">
    <property type="entry name" value="ACETYLTRANSFERASE"/>
    <property type="match status" value="1"/>
</dbReference>
<keyword evidence="1" id="KW-1133">Transmembrane helix</keyword>
<protein>
    <submittedName>
        <fullName evidence="3">Acyltransferase</fullName>
    </submittedName>
</protein>
<evidence type="ECO:0000256" key="1">
    <source>
        <dbReference type="SAM" id="Phobius"/>
    </source>
</evidence>
<dbReference type="Pfam" id="PF01757">
    <property type="entry name" value="Acyl_transf_3"/>
    <property type="match status" value="1"/>
</dbReference>
<dbReference type="InterPro" id="IPR050879">
    <property type="entry name" value="Acyltransferase_3"/>
</dbReference>
<dbReference type="RefSeq" id="WP_062368899.1">
    <property type="nucleotide sequence ID" value="NZ_LNCD01000031.1"/>
</dbReference>
<dbReference type="EMBL" id="LNCD01000031">
    <property type="protein sequence ID" value="KWV57216.1"/>
    <property type="molecule type" value="Genomic_DNA"/>
</dbReference>
<gene>
    <name evidence="3" type="ORF">AS026_31795</name>
</gene>
<feature type="transmembrane region" description="Helical" evidence="1">
    <location>
        <begin position="122"/>
        <end position="141"/>
    </location>
</feature>
<keyword evidence="1" id="KW-0812">Transmembrane</keyword>
<feature type="transmembrane region" description="Helical" evidence="1">
    <location>
        <begin position="20"/>
        <end position="39"/>
    </location>
</feature>
<reference evidence="3 4" key="1">
    <citation type="submission" date="2015-11" db="EMBL/GenBank/DDBJ databases">
        <title>Draft Genome Sequence of the Strain BR 10423 (Rhizobium sp.) isolated from nodules of Mimosa pudica.</title>
        <authorList>
            <person name="Barauna A.C."/>
            <person name="Zilli J.E."/>
            <person name="Simoes-Araujo J.L."/>
            <person name="Reis V.M."/>
            <person name="James E.K."/>
            <person name="Reis F.B.Jr."/>
            <person name="Rouws L.F."/>
            <person name="Passos S.R."/>
            <person name="Gois S.R."/>
        </authorList>
    </citation>
    <scope>NUCLEOTIDE SEQUENCE [LARGE SCALE GENOMIC DNA]</scope>
    <source>
        <strain evidence="3 4">BR10423</strain>
    </source>
</reference>
<comment type="caution">
    <text evidence="3">The sequence shown here is derived from an EMBL/GenBank/DDBJ whole genome shotgun (WGS) entry which is preliminary data.</text>
</comment>
<feature type="transmembrane region" description="Helical" evidence="1">
    <location>
        <begin position="241"/>
        <end position="266"/>
    </location>
</feature>
<dbReference type="Proteomes" id="UP000068164">
    <property type="component" value="Unassembled WGS sequence"/>
</dbReference>
<keyword evidence="4" id="KW-1185">Reference proteome</keyword>
<proteinExistence type="predicted"/>
<accession>A0A120FPM8</accession>